<comment type="caution">
    <text evidence="1">The sequence shown here is derived from an EMBL/GenBank/DDBJ whole genome shotgun (WGS) entry which is preliminary data.</text>
</comment>
<gene>
    <name evidence="1" type="ORF">L195_g000783</name>
</gene>
<reference evidence="1 2" key="1">
    <citation type="journal article" date="2014" name="Am. J. Bot.">
        <title>Genome assembly and annotation for red clover (Trifolium pratense; Fabaceae).</title>
        <authorList>
            <person name="Istvanek J."/>
            <person name="Jaros M."/>
            <person name="Krenek A."/>
            <person name="Repkova J."/>
        </authorList>
    </citation>
    <scope>NUCLEOTIDE SEQUENCE [LARGE SCALE GENOMIC DNA]</scope>
    <source>
        <strain evidence="2">cv. Tatra</strain>
        <tissue evidence="1">Young leaves</tissue>
    </source>
</reference>
<dbReference type="Proteomes" id="UP000236291">
    <property type="component" value="Unassembled WGS sequence"/>
</dbReference>
<evidence type="ECO:0000313" key="1">
    <source>
        <dbReference type="EMBL" id="PNY04364.1"/>
    </source>
</evidence>
<evidence type="ECO:0000313" key="2">
    <source>
        <dbReference type="Proteomes" id="UP000236291"/>
    </source>
</evidence>
<proteinExistence type="predicted"/>
<dbReference type="EMBL" id="ASHM01000291">
    <property type="protein sequence ID" value="PNY04364.1"/>
    <property type="molecule type" value="Genomic_DNA"/>
</dbReference>
<dbReference type="AlphaFoldDB" id="A0A2K3NMU8"/>
<name>A0A2K3NMU8_TRIPR</name>
<organism evidence="1 2">
    <name type="scientific">Trifolium pratense</name>
    <name type="common">Red clover</name>
    <dbReference type="NCBI Taxonomy" id="57577"/>
    <lineage>
        <taxon>Eukaryota</taxon>
        <taxon>Viridiplantae</taxon>
        <taxon>Streptophyta</taxon>
        <taxon>Embryophyta</taxon>
        <taxon>Tracheophyta</taxon>
        <taxon>Spermatophyta</taxon>
        <taxon>Magnoliopsida</taxon>
        <taxon>eudicotyledons</taxon>
        <taxon>Gunneridae</taxon>
        <taxon>Pentapetalae</taxon>
        <taxon>rosids</taxon>
        <taxon>fabids</taxon>
        <taxon>Fabales</taxon>
        <taxon>Fabaceae</taxon>
        <taxon>Papilionoideae</taxon>
        <taxon>50 kb inversion clade</taxon>
        <taxon>NPAAA clade</taxon>
        <taxon>Hologalegina</taxon>
        <taxon>IRL clade</taxon>
        <taxon>Trifolieae</taxon>
        <taxon>Trifolium</taxon>
    </lineage>
</organism>
<protein>
    <submittedName>
        <fullName evidence="1">Uncharacterized protein</fullName>
    </submittedName>
</protein>
<accession>A0A2K3NMU8</accession>
<reference evidence="1 2" key="2">
    <citation type="journal article" date="2017" name="Front. Plant Sci.">
        <title>Gene Classification and Mining of Molecular Markers Useful in Red Clover (Trifolium pratense) Breeding.</title>
        <authorList>
            <person name="Istvanek J."/>
            <person name="Dluhosova J."/>
            <person name="Dluhos P."/>
            <person name="Patkova L."/>
            <person name="Nedelnik J."/>
            <person name="Repkova J."/>
        </authorList>
    </citation>
    <scope>NUCLEOTIDE SEQUENCE [LARGE SCALE GENOMIC DNA]</scope>
    <source>
        <strain evidence="2">cv. Tatra</strain>
        <tissue evidence="1">Young leaves</tissue>
    </source>
</reference>
<sequence length="126" mass="14259">MLDYCDWSTGGQLLVPCRVVVALQLCFFTARGSRFSFGGPILEHRCLLLMLVEVVDLPAARFVIAVLLLKRGLLTCHMWLLNRQTQHCSLKLTDRPKHTAFARHNSLSDHYLAAARYFSLLLATKS</sequence>